<evidence type="ECO:0000313" key="2">
    <source>
        <dbReference type="Proteomes" id="UP001610563"/>
    </source>
</evidence>
<keyword evidence="2" id="KW-1185">Reference proteome</keyword>
<gene>
    <name evidence="1" type="ORF">BJX66DRAFT_208025</name>
</gene>
<organism evidence="1 2">
    <name type="scientific">Aspergillus keveii</name>
    <dbReference type="NCBI Taxonomy" id="714993"/>
    <lineage>
        <taxon>Eukaryota</taxon>
        <taxon>Fungi</taxon>
        <taxon>Dikarya</taxon>
        <taxon>Ascomycota</taxon>
        <taxon>Pezizomycotina</taxon>
        <taxon>Eurotiomycetes</taxon>
        <taxon>Eurotiomycetidae</taxon>
        <taxon>Eurotiales</taxon>
        <taxon>Aspergillaceae</taxon>
        <taxon>Aspergillus</taxon>
        <taxon>Aspergillus subgen. Nidulantes</taxon>
    </lineage>
</organism>
<name>A0ABR4G4Y9_9EURO</name>
<comment type="caution">
    <text evidence="1">The sequence shown here is derived from an EMBL/GenBank/DDBJ whole genome shotgun (WGS) entry which is preliminary data.</text>
</comment>
<protein>
    <submittedName>
        <fullName evidence="1">Uncharacterized protein</fullName>
    </submittedName>
</protein>
<evidence type="ECO:0000313" key="1">
    <source>
        <dbReference type="EMBL" id="KAL2794068.1"/>
    </source>
</evidence>
<accession>A0ABR4G4Y9</accession>
<reference evidence="1 2" key="1">
    <citation type="submission" date="2024-07" db="EMBL/GenBank/DDBJ databases">
        <title>Section-level genome sequencing and comparative genomics of Aspergillus sections Usti and Cavernicolus.</title>
        <authorList>
            <consortium name="Lawrence Berkeley National Laboratory"/>
            <person name="Nybo J.L."/>
            <person name="Vesth T.C."/>
            <person name="Theobald S."/>
            <person name="Frisvad J.C."/>
            <person name="Larsen T.O."/>
            <person name="Kjaerboelling I."/>
            <person name="Rothschild-Mancinelli K."/>
            <person name="Lyhne E.K."/>
            <person name="Kogle M.E."/>
            <person name="Barry K."/>
            <person name="Clum A."/>
            <person name="Na H."/>
            <person name="Ledsgaard L."/>
            <person name="Lin J."/>
            <person name="Lipzen A."/>
            <person name="Kuo A."/>
            <person name="Riley R."/>
            <person name="Mondo S."/>
            <person name="Labutti K."/>
            <person name="Haridas S."/>
            <person name="Pangalinan J."/>
            <person name="Salamov A.A."/>
            <person name="Simmons B.A."/>
            <person name="Magnuson J.K."/>
            <person name="Chen J."/>
            <person name="Drula E."/>
            <person name="Henrissat B."/>
            <person name="Wiebenga A."/>
            <person name="Lubbers R.J."/>
            <person name="Gomes A.C."/>
            <person name="Makela M.R."/>
            <person name="Stajich J."/>
            <person name="Grigoriev I.V."/>
            <person name="Mortensen U.H."/>
            <person name="De Vries R.P."/>
            <person name="Baker S.E."/>
            <person name="Andersen M.R."/>
        </authorList>
    </citation>
    <scope>NUCLEOTIDE SEQUENCE [LARGE SCALE GENOMIC DNA]</scope>
    <source>
        <strain evidence="1 2">CBS 209.92</strain>
    </source>
</reference>
<dbReference type="Proteomes" id="UP001610563">
    <property type="component" value="Unassembled WGS sequence"/>
</dbReference>
<dbReference type="EMBL" id="JBFTWV010000049">
    <property type="protein sequence ID" value="KAL2794068.1"/>
    <property type="molecule type" value="Genomic_DNA"/>
</dbReference>
<sequence length="80" mass="8911">MWWLGGSNVTGPKGPQCGMGRGAHCSSWCVVGSGCGNGFFDFHYFCCYFFALNFCMWGRLSNINWLEAPGMRALRCKQAQ</sequence>
<proteinExistence type="predicted"/>